<dbReference type="GO" id="GO:0016020">
    <property type="term" value="C:membrane"/>
    <property type="evidence" value="ECO:0007669"/>
    <property type="project" value="GOC"/>
</dbReference>
<evidence type="ECO:0000256" key="2">
    <source>
        <dbReference type="ARBA" id="ARBA00012176"/>
    </source>
</evidence>
<keyword evidence="3" id="KW-0812">Transmembrane</keyword>
<keyword evidence="3" id="KW-0472">Membrane</keyword>
<evidence type="ECO:0000313" key="5">
    <source>
        <dbReference type="RefSeq" id="XP_026657333.1"/>
    </source>
</evidence>
<dbReference type="GO" id="GO:0006506">
    <property type="term" value="P:GPI anchor biosynthetic process"/>
    <property type="evidence" value="ECO:0007669"/>
    <property type="project" value="UniProtKB-UniPathway"/>
</dbReference>
<dbReference type="InterPro" id="IPR003737">
    <property type="entry name" value="GlcNAc_PI_deacetylase-related"/>
</dbReference>
<keyword evidence="3" id="KW-1133">Transmembrane helix</keyword>
<evidence type="ECO:0000313" key="4">
    <source>
        <dbReference type="Proteomes" id="UP000228380"/>
    </source>
</evidence>
<dbReference type="Proteomes" id="UP000228380">
    <property type="component" value="Chromosome 18"/>
</dbReference>
<dbReference type="GeneID" id="103698060"/>
<feature type="transmembrane region" description="Helical" evidence="3">
    <location>
        <begin position="15"/>
        <end position="36"/>
    </location>
</feature>
<protein>
    <recommendedName>
        <fullName evidence="2">N-acetylglucosaminylphosphatidylinositol deacetylase</fullName>
        <ecNumber evidence="2">3.5.1.89</ecNumber>
    </recommendedName>
</protein>
<name>A0A8B8J0E3_PHODC</name>
<dbReference type="EC" id="3.5.1.89" evidence="2"/>
<dbReference type="InterPro" id="IPR024078">
    <property type="entry name" value="LmbE-like_dom_sf"/>
</dbReference>
<organism evidence="4 5">
    <name type="scientific">Phoenix dactylifera</name>
    <name type="common">Date palm</name>
    <dbReference type="NCBI Taxonomy" id="42345"/>
    <lineage>
        <taxon>Eukaryota</taxon>
        <taxon>Viridiplantae</taxon>
        <taxon>Streptophyta</taxon>
        <taxon>Embryophyta</taxon>
        <taxon>Tracheophyta</taxon>
        <taxon>Spermatophyta</taxon>
        <taxon>Magnoliopsida</taxon>
        <taxon>Liliopsida</taxon>
        <taxon>Arecaceae</taxon>
        <taxon>Coryphoideae</taxon>
        <taxon>Phoeniceae</taxon>
        <taxon>Phoenix</taxon>
    </lineage>
</organism>
<accession>A0A8B8J0E3</accession>
<dbReference type="GO" id="GO:0000225">
    <property type="term" value="F:N-acetylglucosaminylphosphatidylinositol deacetylase activity"/>
    <property type="evidence" value="ECO:0007669"/>
    <property type="project" value="UniProtKB-EC"/>
</dbReference>
<evidence type="ECO:0000256" key="3">
    <source>
        <dbReference type="SAM" id="Phobius"/>
    </source>
</evidence>
<keyword evidence="4" id="KW-1185">Reference proteome</keyword>
<dbReference type="PANTHER" id="PTHR12993:SF11">
    <property type="entry name" value="N-ACETYLGLUCOSAMINYL-PHOSPHATIDYLINOSITOL DE-N-ACETYLASE"/>
    <property type="match status" value="1"/>
</dbReference>
<dbReference type="SUPFAM" id="SSF102588">
    <property type="entry name" value="LmbE-like"/>
    <property type="match status" value="1"/>
</dbReference>
<reference evidence="4" key="1">
    <citation type="journal article" date="2019" name="Nat. Commun.">
        <title>Genome-wide association mapping of date palm fruit traits.</title>
        <authorList>
            <person name="Hazzouri K.M."/>
            <person name="Gros-Balthazard M."/>
            <person name="Flowers J.M."/>
            <person name="Copetti D."/>
            <person name="Lemansour A."/>
            <person name="Lebrun M."/>
            <person name="Masmoudi K."/>
            <person name="Ferrand S."/>
            <person name="Dhar M.I."/>
            <person name="Fresquez Z.A."/>
            <person name="Rosas U."/>
            <person name="Zhang J."/>
            <person name="Talag J."/>
            <person name="Lee S."/>
            <person name="Kudrna D."/>
            <person name="Powell R.F."/>
            <person name="Leitch I.J."/>
            <person name="Krueger R.R."/>
            <person name="Wing R.A."/>
            <person name="Amiri K.M.A."/>
            <person name="Purugganan M.D."/>
        </authorList>
    </citation>
    <scope>NUCLEOTIDE SEQUENCE [LARGE SCALE GENOMIC DNA]</scope>
    <source>
        <strain evidence="4">cv. Khalas</strain>
    </source>
</reference>
<dbReference type="GO" id="GO:0005783">
    <property type="term" value="C:endoplasmic reticulum"/>
    <property type="evidence" value="ECO:0007669"/>
    <property type="project" value="TreeGrafter"/>
</dbReference>
<dbReference type="Pfam" id="PF02585">
    <property type="entry name" value="PIG-L"/>
    <property type="match status" value="1"/>
</dbReference>
<dbReference type="PANTHER" id="PTHR12993">
    <property type="entry name" value="N-ACETYLGLUCOSAMINYL-PHOSPHATIDYLINOSITOL DE-N-ACETYLASE-RELATED"/>
    <property type="match status" value="1"/>
</dbReference>
<dbReference type="Gene3D" id="3.40.50.10320">
    <property type="entry name" value="LmbE-like"/>
    <property type="match status" value="1"/>
</dbReference>
<sequence>MPECFPPPLAIPFEMAWILAAVTVISLWAISLWRVLCGFSCFPSKPAFLPSSGSGKKRNVLLVVAHPDDESMFFAPTILFLTSEGHNLHILCMSTGNAEGVGNVRKEELYRACVVLKIPLQHVKILDHPELQDGFNNRWDHKLLSTIIEDEIKIMLLSDNSQRNMEAWELISTSILRKYSGPVDIWFSILCSLSSGRQMYCIPNSLPRKSYLAMAEHESQWVWFRKLFVLFSSYTYTNTLRKINF</sequence>
<dbReference type="AlphaFoldDB" id="A0A8B8J0E3"/>
<comment type="similarity">
    <text evidence="1">Belongs to the PIGL family.</text>
</comment>
<proteinExistence type="inferred from homology"/>
<dbReference type="RefSeq" id="XP_026657333.1">
    <property type="nucleotide sequence ID" value="XM_026801532.2"/>
</dbReference>
<reference evidence="5" key="2">
    <citation type="submission" date="2025-08" db="UniProtKB">
        <authorList>
            <consortium name="RefSeq"/>
        </authorList>
    </citation>
    <scope>IDENTIFICATION</scope>
    <source>
        <tissue evidence="5">Young leaves</tissue>
    </source>
</reference>
<gene>
    <name evidence="5" type="primary">LOC103698060</name>
</gene>
<dbReference type="UniPathway" id="UPA00196"/>
<evidence type="ECO:0000256" key="1">
    <source>
        <dbReference type="ARBA" id="ARBA00006066"/>
    </source>
</evidence>